<feature type="transmembrane region" description="Helical" evidence="4">
    <location>
        <begin position="6"/>
        <end position="24"/>
    </location>
</feature>
<dbReference type="Proteomes" id="UP000637423">
    <property type="component" value="Unassembled WGS sequence"/>
</dbReference>
<keyword evidence="1" id="KW-0808">Transferase</keyword>
<protein>
    <recommendedName>
        <fullName evidence="5">Histidine kinase/HSP90-like ATPase domain-containing protein</fullName>
    </recommendedName>
</protein>
<reference evidence="6" key="1">
    <citation type="journal article" date="2014" name="Int. J. Syst. Evol. Microbiol.">
        <title>Complete genome sequence of Corynebacterium casei LMG S-19264T (=DSM 44701T), isolated from a smear-ripened cheese.</title>
        <authorList>
            <consortium name="US DOE Joint Genome Institute (JGI-PGF)"/>
            <person name="Walter F."/>
            <person name="Albersmeier A."/>
            <person name="Kalinowski J."/>
            <person name="Ruckert C."/>
        </authorList>
    </citation>
    <scope>NUCLEOTIDE SEQUENCE</scope>
    <source>
        <strain evidence="6">CGMCC 1.10998</strain>
    </source>
</reference>
<evidence type="ECO:0000256" key="4">
    <source>
        <dbReference type="SAM" id="Phobius"/>
    </source>
</evidence>
<organism evidence="6 7">
    <name type="scientific">Undibacterium terreum</name>
    <dbReference type="NCBI Taxonomy" id="1224302"/>
    <lineage>
        <taxon>Bacteria</taxon>
        <taxon>Pseudomonadati</taxon>
        <taxon>Pseudomonadota</taxon>
        <taxon>Betaproteobacteria</taxon>
        <taxon>Burkholderiales</taxon>
        <taxon>Oxalobacteraceae</taxon>
        <taxon>Undibacterium</taxon>
    </lineage>
</organism>
<name>A0A916XIN9_9BURK</name>
<evidence type="ECO:0000256" key="3">
    <source>
        <dbReference type="ARBA" id="ARBA00023012"/>
    </source>
</evidence>
<keyword evidence="4" id="KW-1133">Transmembrane helix</keyword>
<dbReference type="GO" id="GO:0016301">
    <property type="term" value="F:kinase activity"/>
    <property type="evidence" value="ECO:0007669"/>
    <property type="project" value="UniProtKB-KW"/>
</dbReference>
<dbReference type="SUPFAM" id="SSF55874">
    <property type="entry name" value="ATPase domain of HSP90 chaperone/DNA topoisomerase II/histidine kinase"/>
    <property type="match status" value="1"/>
</dbReference>
<accession>A0A916XIN9</accession>
<dbReference type="PANTHER" id="PTHR24421:SF62">
    <property type="entry name" value="SENSORY TRANSDUCTION HISTIDINE KINASE"/>
    <property type="match status" value="1"/>
</dbReference>
<dbReference type="AlphaFoldDB" id="A0A916XIN9"/>
<evidence type="ECO:0000256" key="1">
    <source>
        <dbReference type="ARBA" id="ARBA00022679"/>
    </source>
</evidence>
<keyword evidence="7" id="KW-1185">Reference proteome</keyword>
<comment type="caution">
    <text evidence="6">The sequence shown here is derived from an EMBL/GenBank/DDBJ whole genome shotgun (WGS) entry which is preliminary data.</text>
</comment>
<dbReference type="RefSeq" id="WP_188566149.1">
    <property type="nucleotide sequence ID" value="NZ_BMED01000002.1"/>
</dbReference>
<dbReference type="PANTHER" id="PTHR24421">
    <property type="entry name" value="NITRATE/NITRITE SENSOR PROTEIN NARX-RELATED"/>
    <property type="match status" value="1"/>
</dbReference>
<dbReference type="InterPro" id="IPR003594">
    <property type="entry name" value="HATPase_dom"/>
</dbReference>
<dbReference type="InterPro" id="IPR050482">
    <property type="entry name" value="Sensor_HK_TwoCompSys"/>
</dbReference>
<evidence type="ECO:0000256" key="2">
    <source>
        <dbReference type="ARBA" id="ARBA00022777"/>
    </source>
</evidence>
<sequence length="258" mass="28686">MTLGSVWLICCLSIFVCVCVCISYRRRYNRLILKERERLTVLHRDHERVARNSYDVLLQGLQGITLRCQLAVNTLPAGVPTRVAIEKVLDDAEQLVVVSRETVVDTRSPMGIGDNLIAVLDARGSQFSADYGIAFELIVEGRVRSLLTLAGDEIYSIAIAAMSNAFRHSKARRISVTIVFGHANFEISIQDDGIGFQQEEAEEHRPWGLEAMEERAQKLGGHLTICSGLDKGTEISFNISSGLVYSGLGMPLFLHWLH</sequence>
<dbReference type="Gene3D" id="3.30.565.10">
    <property type="entry name" value="Histidine kinase-like ATPase, C-terminal domain"/>
    <property type="match status" value="1"/>
</dbReference>
<dbReference type="InterPro" id="IPR036890">
    <property type="entry name" value="HATPase_C_sf"/>
</dbReference>
<evidence type="ECO:0000259" key="5">
    <source>
        <dbReference type="Pfam" id="PF02518"/>
    </source>
</evidence>
<keyword evidence="2" id="KW-0418">Kinase</keyword>
<keyword evidence="4" id="KW-0812">Transmembrane</keyword>
<reference evidence="6" key="2">
    <citation type="submission" date="2020-09" db="EMBL/GenBank/DDBJ databases">
        <authorList>
            <person name="Sun Q."/>
            <person name="Zhou Y."/>
        </authorList>
    </citation>
    <scope>NUCLEOTIDE SEQUENCE</scope>
    <source>
        <strain evidence="6">CGMCC 1.10998</strain>
    </source>
</reference>
<keyword evidence="4" id="KW-0472">Membrane</keyword>
<gene>
    <name evidence="6" type="ORF">GCM10011396_22570</name>
</gene>
<evidence type="ECO:0000313" key="7">
    <source>
        <dbReference type="Proteomes" id="UP000637423"/>
    </source>
</evidence>
<dbReference type="GO" id="GO:0000160">
    <property type="term" value="P:phosphorelay signal transduction system"/>
    <property type="evidence" value="ECO:0007669"/>
    <property type="project" value="UniProtKB-KW"/>
</dbReference>
<dbReference type="CDD" id="cd16917">
    <property type="entry name" value="HATPase_UhpB-NarQ-NarX-like"/>
    <property type="match status" value="1"/>
</dbReference>
<feature type="domain" description="Histidine kinase/HSP90-like ATPase" evidence="5">
    <location>
        <begin position="153"/>
        <end position="239"/>
    </location>
</feature>
<proteinExistence type="predicted"/>
<keyword evidence="3" id="KW-0902">Two-component regulatory system</keyword>
<dbReference type="EMBL" id="BMED01000002">
    <property type="protein sequence ID" value="GGC74827.1"/>
    <property type="molecule type" value="Genomic_DNA"/>
</dbReference>
<evidence type="ECO:0000313" key="6">
    <source>
        <dbReference type="EMBL" id="GGC74827.1"/>
    </source>
</evidence>
<dbReference type="Pfam" id="PF02518">
    <property type="entry name" value="HATPase_c"/>
    <property type="match status" value="1"/>
</dbReference>